<dbReference type="PANTHER" id="PTHR21426:SF12">
    <property type="entry name" value="EXOCYST COMPLEX COMPONENT 8"/>
    <property type="match status" value="1"/>
</dbReference>
<evidence type="ECO:0000313" key="6">
    <source>
        <dbReference type="EMBL" id="KAG2393043.1"/>
    </source>
</evidence>
<dbReference type="InterPro" id="IPR033961">
    <property type="entry name" value="Exo84"/>
</dbReference>
<proteinExistence type="inferred from homology"/>
<evidence type="ECO:0000256" key="1">
    <source>
        <dbReference type="ARBA" id="ARBA00007210"/>
    </source>
</evidence>
<dbReference type="Pfam" id="PF16528">
    <property type="entry name" value="Exo84_C"/>
    <property type="match status" value="1"/>
</dbReference>
<evidence type="ECO:0000313" key="7">
    <source>
        <dbReference type="Proteomes" id="UP000816034"/>
    </source>
</evidence>
<dbReference type="Pfam" id="PF08700">
    <property type="entry name" value="VPS51_Exo84_N"/>
    <property type="match status" value="1"/>
</dbReference>
<comment type="similarity">
    <text evidence="1">Belongs to the EXO84 family.</text>
</comment>
<dbReference type="GO" id="GO:0015031">
    <property type="term" value="P:protein transport"/>
    <property type="evidence" value="ECO:0007669"/>
    <property type="project" value="UniProtKB-KW"/>
</dbReference>
<evidence type="ECO:0000259" key="5">
    <source>
        <dbReference type="Pfam" id="PF16528"/>
    </source>
</evidence>
<accession>A0AA88H1S2</accession>
<evidence type="ECO:0000256" key="2">
    <source>
        <dbReference type="ARBA" id="ARBA00022448"/>
    </source>
</evidence>
<dbReference type="GO" id="GO:0006893">
    <property type="term" value="P:Golgi to plasma membrane transport"/>
    <property type="evidence" value="ECO:0007669"/>
    <property type="project" value="TreeGrafter"/>
</dbReference>
<dbReference type="InterPro" id="IPR016159">
    <property type="entry name" value="Cullin_repeat-like_dom_sf"/>
</dbReference>
<organism evidence="6 7">
    <name type="scientific">Naegleria lovaniensis</name>
    <name type="common">Amoeba</name>
    <dbReference type="NCBI Taxonomy" id="51637"/>
    <lineage>
        <taxon>Eukaryota</taxon>
        <taxon>Discoba</taxon>
        <taxon>Heterolobosea</taxon>
        <taxon>Tetramitia</taxon>
        <taxon>Eutetramitia</taxon>
        <taxon>Vahlkampfiidae</taxon>
        <taxon>Naegleria</taxon>
    </lineage>
</organism>
<dbReference type="SUPFAM" id="SSF74788">
    <property type="entry name" value="Cullin repeat-like"/>
    <property type="match status" value="1"/>
</dbReference>
<dbReference type="GO" id="GO:0006887">
    <property type="term" value="P:exocytosis"/>
    <property type="evidence" value="ECO:0007669"/>
    <property type="project" value="UniProtKB-KW"/>
</dbReference>
<evidence type="ECO:0000256" key="4">
    <source>
        <dbReference type="ARBA" id="ARBA00022927"/>
    </source>
</evidence>
<gene>
    <name evidence="6" type="ORF">C9374_009620</name>
</gene>
<keyword evidence="4" id="KW-0653">Protein transport</keyword>
<keyword evidence="3" id="KW-0268">Exocytosis</keyword>
<dbReference type="GeneID" id="68102074"/>
<protein>
    <recommendedName>
        <fullName evidence="5">Exocyst component Exo84 C-terminal domain-containing protein</fullName>
    </recommendedName>
</protein>
<sequence length="734" mass="83854">MSKDIIAESVQDVKELFAEGVQDVRGKFVGGINMMNKATNILKKKIKSEVGIAKEVNRKVISIFTGREKNLEHPSAINFSDDDFDPEEYTDTLFSRTEHKNIEINWLSGLHMEQTKAKEKLKQLVAENYTQFIEASREVSNFMDVDLIEIGNLVSTMKNMLSQIESVDLSLAGKNLKCSFTSIDFENLREVEDSLLPQLELLTSQLMFTKAYELVQLIEKKLESDERLITDLSYRLTRQHLTKTFHKKKHELGNKIADAVENGYFSQQDIALLEVLLGTETAITTYLGGKNILITEVLRKTECSGNIEDYTTRASKHIFKIIRKVSKEFKQLFKEASNTSFLIEWSFMVLDQFISTVKVQILGPADFEIATKCISSILKQGDLLENKGMIVSFHLHKLLLPDVEQLMRKRCIEIREEISAIASTELWHPFTISSDEFICTLPEQVSKLKVGKSCVTFFERLKSFLAHCSIIVSSYSFDLVTLCISDLFETILSKLYTVGVSKRTSEKQFFIILSSVKFILGGILEEISAMVQLLFNQNSSVEVTVLKEKLHGVDTKLLRKYCSVLAQTVVNDKIGWNSFYKTSLEINTGGITKNFKHVLLYFSKLATYISNNFEENTLEIMRMVVASMVEQIVDPESMIVHWISEIPETSDKWVKVLNQFLLDITFFKNAMKNLDFFETPTEQQVCAFIDSLRSKCNQPEKIMNDKVVQEQVEASIKDDEHLSRAIAICKDLHH</sequence>
<name>A0AA88H1S2_NAELO</name>
<dbReference type="RefSeq" id="XP_044554937.1">
    <property type="nucleotide sequence ID" value="XM_044699828.1"/>
</dbReference>
<comment type="caution">
    <text evidence="6">The sequence shown here is derived from an EMBL/GenBank/DDBJ whole genome shotgun (WGS) entry which is preliminary data.</text>
</comment>
<evidence type="ECO:0000256" key="3">
    <source>
        <dbReference type="ARBA" id="ARBA00022483"/>
    </source>
</evidence>
<dbReference type="InterPro" id="IPR042560">
    <property type="entry name" value="Exo84_C_2"/>
</dbReference>
<dbReference type="InterPro" id="IPR032403">
    <property type="entry name" value="Exo84_C"/>
</dbReference>
<dbReference type="Proteomes" id="UP000816034">
    <property type="component" value="Unassembled WGS sequence"/>
</dbReference>
<dbReference type="PANTHER" id="PTHR21426">
    <property type="entry name" value="EXOCYST COMPLEX COMPONENT 8"/>
    <property type="match status" value="1"/>
</dbReference>
<dbReference type="EMBL" id="PYSW02000003">
    <property type="protein sequence ID" value="KAG2393043.1"/>
    <property type="molecule type" value="Genomic_DNA"/>
</dbReference>
<keyword evidence="2" id="KW-0813">Transport</keyword>
<feature type="domain" description="Exocyst component Exo84 C-terminal" evidence="5">
    <location>
        <begin position="196"/>
        <end position="389"/>
    </location>
</feature>
<dbReference type="GO" id="GO:0000145">
    <property type="term" value="C:exocyst"/>
    <property type="evidence" value="ECO:0007669"/>
    <property type="project" value="InterPro"/>
</dbReference>
<reference evidence="6 7" key="1">
    <citation type="journal article" date="2018" name="BMC Genomics">
        <title>The genome of Naegleria lovaniensis, the basis for a comparative approach to unravel pathogenicity factors of the human pathogenic amoeba N. fowleri.</title>
        <authorList>
            <person name="Liechti N."/>
            <person name="Schurch N."/>
            <person name="Bruggmann R."/>
            <person name="Wittwer M."/>
        </authorList>
    </citation>
    <scope>NUCLEOTIDE SEQUENCE [LARGE SCALE GENOMIC DNA]</scope>
    <source>
        <strain evidence="6 7">ATCC 30569</strain>
    </source>
</reference>
<keyword evidence="7" id="KW-1185">Reference proteome</keyword>
<dbReference type="AlphaFoldDB" id="A0AA88H1S2"/>
<dbReference type="Gene3D" id="1.20.58.1220">
    <property type="entry name" value="Exo84p, C-terminal helical domain"/>
    <property type="match status" value="1"/>
</dbReference>